<dbReference type="SUPFAM" id="SSF56645">
    <property type="entry name" value="Acyl-CoA dehydrogenase NM domain-like"/>
    <property type="match status" value="1"/>
</dbReference>
<evidence type="ECO:0000256" key="5">
    <source>
        <dbReference type="ARBA" id="ARBA00023002"/>
    </source>
</evidence>
<keyword evidence="5" id="KW-0560">Oxidoreductase</keyword>
<dbReference type="InterPro" id="IPR013786">
    <property type="entry name" value="AcylCoA_DH/ox_N"/>
</dbReference>
<dbReference type="InterPro" id="IPR009100">
    <property type="entry name" value="AcylCoA_DH/oxidase_NM_dom_sf"/>
</dbReference>
<evidence type="ECO:0000256" key="1">
    <source>
        <dbReference type="ARBA" id="ARBA00001974"/>
    </source>
</evidence>
<dbReference type="PANTHER" id="PTHR43884">
    <property type="entry name" value="ACYL-COA DEHYDROGENASE"/>
    <property type="match status" value="1"/>
</dbReference>
<evidence type="ECO:0000256" key="3">
    <source>
        <dbReference type="ARBA" id="ARBA00022630"/>
    </source>
</evidence>
<dbReference type="Gene3D" id="1.20.140.10">
    <property type="entry name" value="Butyryl-CoA Dehydrogenase, subunit A, domain 3"/>
    <property type="match status" value="1"/>
</dbReference>
<dbReference type="Proteomes" id="UP000319769">
    <property type="component" value="Unassembled WGS sequence"/>
</dbReference>
<comment type="caution">
    <text evidence="8">The sequence shown here is derived from an EMBL/GenBank/DDBJ whole genome shotgun (WGS) entry which is preliminary data.</text>
</comment>
<evidence type="ECO:0000256" key="4">
    <source>
        <dbReference type="ARBA" id="ARBA00022827"/>
    </source>
</evidence>
<evidence type="ECO:0000313" key="8">
    <source>
        <dbReference type="EMBL" id="KAA9166398.1"/>
    </source>
</evidence>
<keyword evidence="9" id="KW-1185">Reference proteome</keyword>
<dbReference type="InterPro" id="IPR009075">
    <property type="entry name" value="AcylCo_DH/oxidase_C"/>
</dbReference>
<dbReference type="Pfam" id="PF00441">
    <property type="entry name" value="Acyl-CoA_dh_1"/>
    <property type="match status" value="1"/>
</dbReference>
<dbReference type="GO" id="GO:0003995">
    <property type="term" value="F:acyl-CoA dehydrogenase activity"/>
    <property type="evidence" value="ECO:0007669"/>
    <property type="project" value="TreeGrafter"/>
</dbReference>
<name>A0A5N0VL05_9PSEU</name>
<accession>A0A5N0VL05</accession>
<dbReference type="PANTHER" id="PTHR43884:SF20">
    <property type="entry name" value="ACYL-COA DEHYDROGENASE FADE28"/>
    <property type="match status" value="1"/>
</dbReference>
<proteinExistence type="inferred from homology"/>
<dbReference type="InterPro" id="IPR037069">
    <property type="entry name" value="AcylCoA_DH/ox_N_sf"/>
</dbReference>
<dbReference type="Gene3D" id="1.10.540.10">
    <property type="entry name" value="Acyl-CoA dehydrogenase/oxidase, N-terminal domain"/>
    <property type="match status" value="1"/>
</dbReference>
<dbReference type="RefSeq" id="WP_144745957.1">
    <property type="nucleotide sequence ID" value="NZ_VMNW02000002.1"/>
</dbReference>
<dbReference type="InterPro" id="IPR036250">
    <property type="entry name" value="AcylCo_DH-like_C"/>
</dbReference>
<feature type="domain" description="Acyl-CoA dehydrogenase/oxidase N-terminal" evidence="7">
    <location>
        <begin position="7"/>
        <end position="112"/>
    </location>
</feature>
<evidence type="ECO:0000259" key="6">
    <source>
        <dbReference type="Pfam" id="PF00441"/>
    </source>
</evidence>
<organism evidence="8 9">
    <name type="scientific">Amycolatopsis acidicola</name>
    <dbReference type="NCBI Taxonomy" id="2596893"/>
    <lineage>
        <taxon>Bacteria</taxon>
        <taxon>Bacillati</taxon>
        <taxon>Actinomycetota</taxon>
        <taxon>Actinomycetes</taxon>
        <taxon>Pseudonocardiales</taxon>
        <taxon>Pseudonocardiaceae</taxon>
        <taxon>Amycolatopsis</taxon>
    </lineage>
</organism>
<dbReference type="EMBL" id="VMNW02000002">
    <property type="protein sequence ID" value="KAA9166398.1"/>
    <property type="molecule type" value="Genomic_DNA"/>
</dbReference>
<dbReference type="Pfam" id="PF02771">
    <property type="entry name" value="Acyl-CoA_dh_N"/>
    <property type="match status" value="1"/>
</dbReference>
<comment type="cofactor">
    <cofactor evidence="1">
        <name>FAD</name>
        <dbReference type="ChEBI" id="CHEBI:57692"/>
    </cofactor>
</comment>
<dbReference type="SUPFAM" id="SSF47203">
    <property type="entry name" value="Acyl-CoA dehydrogenase C-terminal domain-like"/>
    <property type="match status" value="1"/>
</dbReference>
<evidence type="ECO:0000313" key="9">
    <source>
        <dbReference type="Proteomes" id="UP000319769"/>
    </source>
</evidence>
<dbReference type="OrthoDB" id="8677713at2"/>
<sequence>MRLVLDKEQQELRSTVRKLLADHARVREVLDSGEGIDRPLWKRLAGELGLAGLVVPENLGGAGAGHVERAIVAEELGRSLAQVPFFASAVLAVDAASALGDEETLPRLASGELIGTVAVAGGWGPLDVRASERDGGWVLDGKAPFVIAGDVADVVYVYNGQWFVVTGGFERKVLRTLDPTRPVARLEFSATPARKLDGDPIARVRDLAAVALAAEQLGGMGKVLETTTEYAKVRVQFGRAIGSYQAVKHALADIYSSCERAESLVRLAAWTADEDRDSLPLVAATTQSFIGPAYFQAASGGVQLHGGIGYTWEHDAHLYYKRAKTSEILFSGAAARLERQLGLEPA</sequence>
<evidence type="ECO:0000259" key="7">
    <source>
        <dbReference type="Pfam" id="PF02771"/>
    </source>
</evidence>
<evidence type="ECO:0000256" key="2">
    <source>
        <dbReference type="ARBA" id="ARBA00009347"/>
    </source>
</evidence>
<reference evidence="8" key="1">
    <citation type="submission" date="2019-09" db="EMBL/GenBank/DDBJ databases">
        <authorList>
            <person name="Teo W.F.A."/>
            <person name="Duangmal K."/>
        </authorList>
    </citation>
    <scope>NUCLEOTIDE SEQUENCE [LARGE SCALE GENOMIC DNA]</scope>
    <source>
        <strain evidence="8">K81G1</strain>
    </source>
</reference>
<dbReference type="AlphaFoldDB" id="A0A5N0VL05"/>
<comment type="similarity">
    <text evidence="2">Belongs to the acyl-CoA dehydrogenase family.</text>
</comment>
<keyword evidence="3" id="KW-0285">Flavoprotein</keyword>
<feature type="domain" description="Acyl-CoA dehydrogenase/oxidase C-terminal" evidence="6">
    <location>
        <begin position="210"/>
        <end position="329"/>
    </location>
</feature>
<keyword evidence="4" id="KW-0274">FAD</keyword>
<dbReference type="GO" id="GO:0050660">
    <property type="term" value="F:flavin adenine dinucleotide binding"/>
    <property type="evidence" value="ECO:0007669"/>
    <property type="project" value="InterPro"/>
</dbReference>
<gene>
    <name evidence="8" type="ORF">FPZ12_002220</name>
</gene>
<protein>
    <submittedName>
        <fullName evidence="8">Acyl-CoA dehydrogenase</fullName>
    </submittedName>
</protein>